<gene>
    <name evidence="7" type="ORF">PACTADRAFT_50434</name>
</gene>
<dbReference type="AlphaFoldDB" id="A0A1E4TS42"/>
<dbReference type="InterPro" id="IPR051668">
    <property type="entry name" value="ATG33"/>
</dbReference>
<accession>A0A1E4TS42</accession>
<dbReference type="PANTHER" id="PTHR37278">
    <property type="entry name" value="AUTOPHAGY-RELATED PROTEIN 33-RELATED"/>
    <property type="match status" value="1"/>
</dbReference>
<reference evidence="8" key="1">
    <citation type="submission" date="2016-05" db="EMBL/GenBank/DDBJ databases">
        <title>Comparative genomics of biotechnologically important yeasts.</title>
        <authorList>
            <consortium name="DOE Joint Genome Institute"/>
            <person name="Riley R."/>
            <person name="Haridas S."/>
            <person name="Wolfe K.H."/>
            <person name="Lopes M.R."/>
            <person name="Hittinger C.T."/>
            <person name="Goker M."/>
            <person name="Salamov A."/>
            <person name="Wisecaver J."/>
            <person name="Long T.M."/>
            <person name="Aerts A.L."/>
            <person name="Barry K."/>
            <person name="Choi C."/>
            <person name="Clum A."/>
            <person name="Coughlan A.Y."/>
            <person name="Deshpande S."/>
            <person name="Douglass A.P."/>
            <person name="Hanson S.J."/>
            <person name="Klenk H.-P."/>
            <person name="Labutti K."/>
            <person name="Lapidus A."/>
            <person name="Lindquist E."/>
            <person name="Lipzen A."/>
            <person name="Meier-Kolthoff J.P."/>
            <person name="Ohm R.A."/>
            <person name="Otillar R.P."/>
            <person name="Pangilinan J."/>
            <person name="Peng Y."/>
            <person name="Rokas A."/>
            <person name="Rosa C.A."/>
            <person name="Scheuner C."/>
            <person name="Sibirny A.A."/>
            <person name="Slot J.C."/>
            <person name="Stielow J.B."/>
            <person name="Sun H."/>
            <person name="Kurtzman C.P."/>
            <person name="Blackwell M."/>
            <person name="Grigoriev I.V."/>
            <person name="Jeffries T.W."/>
        </authorList>
    </citation>
    <scope>NUCLEOTIDE SEQUENCE [LARGE SCALE GENOMIC DNA]</scope>
    <source>
        <strain evidence="8">NRRL Y-2460</strain>
    </source>
</reference>
<evidence type="ECO:0000256" key="6">
    <source>
        <dbReference type="SAM" id="Phobius"/>
    </source>
</evidence>
<dbReference type="GO" id="GO:0000422">
    <property type="term" value="P:autophagy of mitochondrion"/>
    <property type="evidence" value="ECO:0007669"/>
    <property type="project" value="TreeGrafter"/>
</dbReference>
<comment type="subcellular location">
    <subcellularLocation>
        <location evidence="1">Membrane</location>
        <topology evidence="1">Multi-pass membrane protein</topology>
    </subcellularLocation>
</comment>
<evidence type="ECO:0000256" key="5">
    <source>
        <dbReference type="ARBA" id="ARBA00038013"/>
    </source>
</evidence>
<comment type="similarity">
    <text evidence="5">Belongs to the ATG33 family.</text>
</comment>
<sequence length="215" mass="23393">MGKCITTIKVIGTASLGLATGTAGIISLKALPNLISKNDEYSVTNFANAIIGLIYKARFALLSFGSLATSSLLLGFFQSPTRGQHPYLIYAAVGFPISLVYYAFKNFSVEKKLLAIKEKEAAIPTLKKKNQKNDGSKEKKEFQSSLDNSIYQDIASSTSQEDEDEGDVEDEVAHAIIKKEATLDLKKVQYNYKIITGIIGFAFAISTVGLIGDKY</sequence>
<evidence type="ECO:0008006" key="9">
    <source>
        <dbReference type="Google" id="ProtNLM"/>
    </source>
</evidence>
<dbReference type="OrthoDB" id="5336366at2759"/>
<dbReference type="EMBL" id="KV454015">
    <property type="protein sequence ID" value="ODV94557.1"/>
    <property type="molecule type" value="Genomic_DNA"/>
</dbReference>
<keyword evidence="2 6" id="KW-0812">Transmembrane</keyword>
<evidence type="ECO:0000313" key="8">
    <source>
        <dbReference type="Proteomes" id="UP000094236"/>
    </source>
</evidence>
<name>A0A1E4TS42_PACTA</name>
<keyword evidence="4 6" id="KW-0472">Membrane</keyword>
<evidence type="ECO:0000256" key="4">
    <source>
        <dbReference type="ARBA" id="ARBA00023136"/>
    </source>
</evidence>
<keyword evidence="8" id="KW-1185">Reference proteome</keyword>
<feature type="transmembrane region" description="Helical" evidence="6">
    <location>
        <begin position="85"/>
        <end position="104"/>
    </location>
</feature>
<dbReference type="GO" id="GO:0005741">
    <property type="term" value="C:mitochondrial outer membrane"/>
    <property type="evidence" value="ECO:0007669"/>
    <property type="project" value="TreeGrafter"/>
</dbReference>
<dbReference type="PANTHER" id="PTHR37278:SF1">
    <property type="entry name" value="AUTOPHAGY-RELATED PROTEIN 33-RELATED"/>
    <property type="match status" value="1"/>
</dbReference>
<protein>
    <recommendedName>
        <fullName evidence="9">Autophagy-related protein 33</fullName>
    </recommendedName>
</protein>
<keyword evidence="3 6" id="KW-1133">Transmembrane helix</keyword>
<organism evidence="7 8">
    <name type="scientific">Pachysolen tannophilus NRRL Y-2460</name>
    <dbReference type="NCBI Taxonomy" id="669874"/>
    <lineage>
        <taxon>Eukaryota</taxon>
        <taxon>Fungi</taxon>
        <taxon>Dikarya</taxon>
        <taxon>Ascomycota</taxon>
        <taxon>Saccharomycotina</taxon>
        <taxon>Pichiomycetes</taxon>
        <taxon>Pachysolenaceae</taxon>
        <taxon>Pachysolen</taxon>
    </lineage>
</organism>
<evidence type="ECO:0000256" key="3">
    <source>
        <dbReference type="ARBA" id="ARBA00022989"/>
    </source>
</evidence>
<feature type="transmembrane region" description="Helical" evidence="6">
    <location>
        <begin position="194"/>
        <end position="212"/>
    </location>
</feature>
<feature type="transmembrane region" description="Helical" evidence="6">
    <location>
        <begin position="59"/>
        <end position="79"/>
    </location>
</feature>
<proteinExistence type="inferred from homology"/>
<dbReference type="Proteomes" id="UP000094236">
    <property type="component" value="Unassembled WGS sequence"/>
</dbReference>
<evidence type="ECO:0000256" key="2">
    <source>
        <dbReference type="ARBA" id="ARBA00022692"/>
    </source>
</evidence>
<evidence type="ECO:0000313" key="7">
    <source>
        <dbReference type="EMBL" id="ODV94557.1"/>
    </source>
</evidence>
<evidence type="ECO:0000256" key="1">
    <source>
        <dbReference type="ARBA" id="ARBA00004141"/>
    </source>
</evidence>
<dbReference type="GO" id="GO:0016236">
    <property type="term" value="P:macroautophagy"/>
    <property type="evidence" value="ECO:0007669"/>
    <property type="project" value="TreeGrafter"/>
</dbReference>